<dbReference type="InterPro" id="IPR006671">
    <property type="entry name" value="Cyclin_N"/>
</dbReference>
<dbReference type="PANTHER" id="PTHR10177">
    <property type="entry name" value="CYCLINS"/>
    <property type="match status" value="1"/>
</dbReference>
<dbReference type="InterPro" id="IPR036915">
    <property type="entry name" value="Cyclin-like_sf"/>
</dbReference>
<proteinExistence type="predicted"/>
<evidence type="ECO:0000259" key="6">
    <source>
        <dbReference type="Pfam" id="PF00134"/>
    </source>
</evidence>
<dbReference type="InterPro" id="IPR004367">
    <property type="entry name" value="Cyclin_C-dom"/>
</dbReference>
<feature type="domain" description="Cyclin N-terminal" evidence="6">
    <location>
        <begin position="77"/>
        <end position="137"/>
    </location>
</feature>
<keyword evidence="2" id="KW-0132">Cell division</keyword>
<sequence length="240" mass="27552">MSNSLENRSDHQRYTFYGEPHHLPVSDTAILALLDSELHSMPQPDYIDRYSNDFYHLFTRRICFRWIHQLIHLVIKLEEKHMKILAAACLSIAVKMEETKGPKKLLNELRLLCRDVIPLKSIQKVESSVANKLSWKLLSVTPFNYIRNFIIKLPSSSYNGPDNVRIVQDSCHLILNSLMDIESLAFTPSTVAAAAVELASAKYFKARSGDEGEDGHFFHPSVKKEKVRECISLMRKINPR</sequence>
<organism evidence="8 9">
    <name type="scientific">Erythroxylum novogranatense</name>
    <dbReference type="NCBI Taxonomy" id="1862640"/>
    <lineage>
        <taxon>Eukaryota</taxon>
        <taxon>Viridiplantae</taxon>
        <taxon>Streptophyta</taxon>
        <taxon>Embryophyta</taxon>
        <taxon>Tracheophyta</taxon>
        <taxon>Spermatophyta</taxon>
        <taxon>Magnoliopsida</taxon>
        <taxon>eudicotyledons</taxon>
        <taxon>Gunneridae</taxon>
        <taxon>Pentapetalae</taxon>
        <taxon>rosids</taxon>
        <taxon>fabids</taxon>
        <taxon>Malpighiales</taxon>
        <taxon>Erythroxylaceae</taxon>
        <taxon>Erythroxylum</taxon>
    </lineage>
</organism>
<dbReference type="SUPFAM" id="SSF47954">
    <property type="entry name" value="Cyclin-like"/>
    <property type="match status" value="2"/>
</dbReference>
<evidence type="ECO:0000256" key="5">
    <source>
        <dbReference type="ARBA" id="ARBA00032263"/>
    </source>
</evidence>
<keyword evidence="4" id="KW-0131">Cell cycle</keyword>
<reference evidence="8 9" key="1">
    <citation type="submission" date="2021-09" db="EMBL/GenBank/DDBJ databases">
        <title>Genomic insights and catalytic innovation underlie evolution of tropane alkaloids biosynthesis.</title>
        <authorList>
            <person name="Wang Y.-J."/>
            <person name="Tian T."/>
            <person name="Huang J.-P."/>
            <person name="Huang S.-X."/>
        </authorList>
    </citation>
    <scope>NUCLEOTIDE SEQUENCE [LARGE SCALE GENOMIC DNA]</scope>
    <source>
        <strain evidence="8">KIB-2018</strain>
        <tissue evidence="8">Leaf</tissue>
    </source>
</reference>
<evidence type="ECO:0000313" key="8">
    <source>
        <dbReference type="EMBL" id="KAJ8766316.1"/>
    </source>
</evidence>
<evidence type="ECO:0000256" key="3">
    <source>
        <dbReference type="ARBA" id="ARBA00023127"/>
    </source>
</evidence>
<dbReference type="Gene3D" id="1.10.472.10">
    <property type="entry name" value="Cyclin-like"/>
    <property type="match status" value="2"/>
</dbReference>
<comment type="caution">
    <text evidence="8">The sequence shown here is derived from an EMBL/GenBank/DDBJ whole genome shotgun (WGS) entry which is preliminary data.</text>
</comment>
<keyword evidence="9" id="KW-1185">Reference proteome</keyword>
<gene>
    <name evidence="8" type="ORF">K2173_022375</name>
</gene>
<comment type="subunit">
    <text evidence="1">Interacts with the CDC2 protein kinase to form a serine/threonine kinase holoenzyme complex also known as maturation promoting factor (MPF). The cyclin subunit imparts substrate specificity to the complex.</text>
</comment>
<dbReference type="Pfam" id="PF00134">
    <property type="entry name" value="Cyclin_N"/>
    <property type="match status" value="1"/>
</dbReference>
<protein>
    <recommendedName>
        <fullName evidence="5">B-like cyclin</fullName>
    </recommendedName>
</protein>
<dbReference type="Proteomes" id="UP001159364">
    <property type="component" value="Linkage Group LG05"/>
</dbReference>
<dbReference type="GO" id="GO:0051301">
    <property type="term" value="P:cell division"/>
    <property type="evidence" value="ECO:0007669"/>
    <property type="project" value="UniProtKB-KW"/>
</dbReference>
<dbReference type="InterPro" id="IPR039361">
    <property type="entry name" value="Cyclin"/>
</dbReference>
<dbReference type="EMBL" id="JAIWQS010000005">
    <property type="protein sequence ID" value="KAJ8766316.1"/>
    <property type="molecule type" value="Genomic_DNA"/>
</dbReference>
<evidence type="ECO:0000259" key="7">
    <source>
        <dbReference type="Pfam" id="PF02984"/>
    </source>
</evidence>
<accession>A0AAV8THG2</accession>
<evidence type="ECO:0000256" key="1">
    <source>
        <dbReference type="ARBA" id="ARBA00011177"/>
    </source>
</evidence>
<evidence type="ECO:0000256" key="4">
    <source>
        <dbReference type="ARBA" id="ARBA00023306"/>
    </source>
</evidence>
<dbReference type="AlphaFoldDB" id="A0AAV8THG2"/>
<evidence type="ECO:0000256" key="2">
    <source>
        <dbReference type="ARBA" id="ARBA00022618"/>
    </source>
</evidence>
<dbReference type="Pfam" id="PF02984">
    <property type="entry name" value="Cyclin_C"/>
    <property type="match status" value="1"/>
</dbReference>
<evidence type="ECO:0000313" key="9">
    <source>
        <dbReference type="Proteomes" id="UP001159364"/>
    </source>
</evidence>
<name>A0AAV8THG2_9ROSI</name>
<feature type="domain" description="Cyclin C-terminal" evidence="7">
    <location>
        <begin position="140"/>
        <end position="236"/>
    </location>
</feature>
<keyword evidence="3" id="KW-0195">Cyclin</keyword>